<sequence length="324" mass="34258">MTLLLTPESPTCAIDRRGFLIGAAALAGLAGCAPAPAPAPVAAPRPFEGAFGPVQVPADPQRVVSTDFYTAYALLDVGFTVVATVEATVGGVLPEYQAAYDAIPKIGTPQDVNYELMVAQQPDLILGTLVPNLPEDLNSRLSAVAPTLLFPAAQEPGTWRERAVRAADVVNRRAQAEQLKAAYEQRAADIGTRYADVLGRTRWALVRGGAQGNAMVDLPNSWSGVVLGAVGARLGAFAEGKPGASEPLSFEELGRLDDCDVVLHLADTAGRVNADTRRVLDQPTFQALRAARTGQVHPLPNYYVAHYKQADAVLTEIEKVLAGL</sequence>
<dbReference type="Proteomes" id="UP001165283">
    <property type="component" value="Unassembled WGS sequence"/>
</dbReference>
<dbReference type="InterPro" id="IPR002491">
    <property type="entry name" value="ABC_transptr_periplasmic_BD"/>
</dbReference>
<dbReference type="PROSITE" id="PS51318">
    <property type="entry name" value="TAT"/>
    <property type="match status" value="1"/>
</dbReference>
<reference evidence="6" key="1">
    <citation type="submission" date="2021-04" db="EMBL/GenBank/DDBJ databases">
        <title>Pseudonocardia sp. nov., isolated from sandy soil of mangrove forest.</title>
        <authorList>
            <person name="Zan Z."/>
            <person name="Huang R."/>
            <person name="Liu W."/>
        </authorList>
    </citation>
    <scope>NUCLEOTIDE SEQUENCE</scope>
    <source>
        <strain evidence="6">S2-4</strain>
    </source>
</reference>
<dbReference type="Gene3D" id="3.40.50.1980">
    <property type="entry name" value="Nitrogenase molybdenum iron protein domain"/>
    <property type="match status" value="2"/>
</dbReference>
<keyword evidence="7" id="KW-1185">Reference proteome</keyword>
<dbReference type="InterPro" id="IPR006311">
    <property type="entry name" value="TAT_signal"/>
</dbReference>
<name>A0ABT1A3U8_9PSEU</name>
<dbReference type="PANTHER" id="PTHR30532:SF1">
    <property type="entry name" value="IRON(3+)-HYDROXAMATE-BINDING PROTEIN FHUD"/>
    <property type="match status" value="1"/>
</dbReference>
<keyword evidence="4" id="KW-0732">Signal</keyword>
<dbReference type="EMBL" id="JAGSOV010000045">
    <property type="protein sequence ID" value="MCO1657691.1"/>
    <property type="molecule type" value="Genomic_DNA"/>
</dbReference>
<proteinExistence type="inferred from homology"/>
<evidence type="ECO:0000256" key="1">
    <source>
        <dbReference type="ARBA" id="ARBA00004196"/>
    </source>
</evidence>
<evidence type="ECO:0000313" key="7">
    <source>
        <dbReference type="Proteomes" id="UP001165283"/>
    </source>
</evidence>
<comment type="similarity">
    <text evidence="2">Belongs to the bacterial solute-binding protein 8 family.</text>
</comment>
<dbReference type="Pfam" id="PF01497">
    <property type="entry name" value="Peripla_BP_2"/>
    <property type="match status" value="1"/>
</dbReference>
<protein>
    <submittedName>
        <fullName evidence="6">ABC transporter substrate-binding protein</fullName>
    </submittedName>
</protein>
<evidence type="ECO:0000313" key="6">
    <source>
        <dbReference type="EMBL" id="MCO1657691.1"/>
    </source>
</evidence>
<evidence type="ECO:0000256" key="2">
    <source>
        <dbReference type="ARBA" id="ARBA00008814"/>
    </source>
</evidence>
<comment type="caution">
    <text evidence="6">The sequence shown here is derived from an EMBL/GenBank/DDBJ whole genome shotgun (WGS) entry which is preliminary data.</text>
</comment>
<feature type="domain" description="Fe/B12 periplasmic-binding" evidence="5">
    <location>
        <begin position="62"/>
        <end position="324"/>
    </location>
</feature>
<accession>A0ABT1A3U8</accession>
<dbReference type="SUPFAM" id="SSF53807">
    <property type="entry name" value="Helical backbone' metal receptor"/>
    <property type="match status" value="1"/>
</dbReference>
<organism evidence="6 7">
    <name type="scientific">Pseudonocardia humida</name>
    <dbReference type="NCBI Taxonomy" id="2800819"/>
    <lineage>
        <taxon>Bacteria</taxon>
        <taxon>Bacillati</taxon>
        <taxon>Actinomycetota</taxon>
        <taxon>Actinomycetes</taxon>
        <taxon>Pseudonocardiales</taxon>
        <taxon>Pseudonocardiaceae</taxon>
        <taxon>Pseudonocardia</taxon>
    </lineage>
</organism>
<gene>
    <name evidence="6" type="ORF">KDL28_21760</name>
</gene>
<evidence type="ECO:0000259" key="5">
    <source>
        <dbReference type="PROSITE" id="PS50983"/>
    </source>
</evidence>
<evidence type="ECO:0000256" key="3">
    <source>
        <dbReference type="ARBA" id="ARBA00022448"/>
    </source>
</evidence>
<comment type="subcellular location">
    <subcellularLocation>
        <location evidence="1">Cell envelope</location>
    </subcellularLocation>
</comment>
<evidence type="ECO:0000256" key="4">
    <source>
        <dbReference type="ARBA" id="ARBA00022729"/>
    </source>
</evidence>
<dbReference type="RefSeq" id="WP_252441342.1">
    <property type="nucleotide sequence ID" value="NZ_JAGSOV010000045.1"/>
</dbReference>
<keyword evidence="3" id="KW-0813">Transport</keyword>
<dbReference type="PANTHER" id="PTHR30532">
    <property type="entry name" value="IRON III DICITRATE-BINDING PERIPLASMIC PROTEIN"/>
    <property type="match status" value="1"/>
</dbReference>
<dbReference type="PROSITE" id="PS50983">
    <property type="entry name" value="FE_B12_PBP"/>
    <property type="match status" value="1"/>
</dbReference>
<dbReference type="InterPro" id="IPR051313">
    <property type="entry name" value="Bact_iron-sidero_bind"/>
</dbReference>